<name>A0A3M4RI69_9PSED</name>
<gene>
    <name evidence="1" type="ORF">ALP10_02832</name>
</gene>
<proteinExistence type="predicted"/>
<sequence>MKIGQPKLILDPYEWLPGYGESRVSFHSVGSDVILDIEYEKEVVVDSEEVVLALRREVAFKSVRCFIREPFPGGAIFEFDGDPSEFRLGKLTEFIDSELVRNNLKAWRSVSSHEPPKLRHFSIQFLSENLTFHVLAVDVFLSNELSGS</sequence>
<accession>A0A3M4RI69</accession>
<evidence type="ECO:0000313" key="1">
    <source>
        <dbReference type="EMBL" id="RMV43595.1"/>
    </source>
</evidence>
<dbReference type="Proteomes" id="UP000279173">
    <property type="component" value="Unassembled WGS sequence"/>
</dbReference>
<evidence type="ECO:0000313" key="2">
    <source>
        <dbReference type="Proteomes" id="UP000279173"/>
    </source>
</evidence>
<organism evidence="1 2">
    <name type="scientific">Pseudomonas syringae pv. helianthi</name>
    <dbReference type="NCBI Taxonomy" id="251654"/>
    <lineage>
        <taxon>Bacteria</taxon>
        <taxon>Pseudomonadati</taxon>
        <taxon>Pseudomonadota</taxon>
        <taxon>Gammaproteobacteria</taxon>
        <taxon>Pseudomonadales</taxon>
        <taxon>Pseudomonadaceae</taxon>
        <taxon>Pseudomonas</taxon>
    </lineage>
</organism>
<dbReference type="AlphaFoldDB" id="A0A3M4RI69"/>
<reference evidence="1 2" key="1">
    <citation type="submission" date="2018-08" db="EMBL/GenBank/DDBJ databases">
        <title>Recombination of ecologically and evolutionarily significant loci maintains genetic cohesion in the Pseudomonas syringae species complex.</title>
        <authorList>
            <person name="Dillon M."/>
            <person name="Thakur S."/>
            <person name="Almeida R.N.D."/>
            <person name="Weir B.S."/>
            <person name="Guttman D.S."/>
        </authorList>
    </citation>
    <scope>NUCLEOTIDE SEQUENCE [LARGE SCALE GENOMIC DNA]</scope>
    <source>
        <strain evidence="1 2">ICMP 3263</strain>
    </source>
</reference>
<dbReference type="EMBL" id="RBUT01000167">
    <property type="protein sequence ID" value="RMV43595.1"/>
    <property type="molecule type" value="Genomic_DNA"/>
</dbReference>
<comment type="caution">
    <text evidence="1">The sequence shown here is derived from an EMBL/GenBank/DDBJ whole genome shotgun (WGS) entry which is preliminary data.</text>
</comment>
<protein>
    <submittedName>
        <fullName evidence="1">Uncharacterized protein</fullName>
    </submittedName>
</protein>